<feature type="compositionally biased region" description="Low complexity" evidence="9">
    <location>
        <begin position="887"/>
        <end position="906"/>
    </location>
</feature>
<dbReference type="PROSITE" id="PS50016">
    <property type="entry name" value="ZF_PHD_2"/>
    <property type="match status" value="1"/>
</dbReference>
<keyword evidence="3 8" id="KW-0863">Zinc-finger</keyword>
<dbReference type="InterPro" id="IPR011545">
    <property type="entry name" value="DEAD/DEAH_box_helicase_dom"/>
</dbReference>
<keyword evidence="4" id="KW-0378">Hydrolase</keyword>
<name>A0A2P6U2N5_CHLSO</name>
<dbReference type="CDD" id="cd18033">
    <property type="entry name" value="DEXDc_FANCM"/>
    <property type="match status" value="1"/>
</dbReference>
<dbReference type="SUPFAM" id="SSF52540">
    <property type="entry name" value="P-loop containing nucleoside triphosphate hydrolases"/>
    <property type="match status" value="1"/>
</dbReference>
<feature type="compositionally biased region" description="Acidic residues" evidence="9">
    <location>
        <begin position="791"/>
        <end position="803"/>
    </location>
</feature>
<keyword evidence="5" id="KW-0347">Helicase</keyword>
<dbReference type="Gene3D" id="3.40.50.300">
    <property type="entry name" value="P-loop containing nucleotide triphosphate hydrolases"/>
    <property type="match status" value="2"/>
</dbReference>
<dbReference type="GO" id="GO:0036297">
    <property type="term" value="P:interstrand cross-link repair"/>
    <property type="evidence" value="ECO:0007669"/>
    <property type="project" value="TreeGrafter"/>
</dbReference>
<feature type="compositionally biased region" description="Basic residues" evidence="9">
    <location>
        <begin position="1004"/>
        <end position="1016"/>
    </location>
</feature>
<feature type="compositionally biased region" description="Low complexity" evidence="9">
    <location>
        <begin position="1114"/>
        <end position="1123"/>
    </location>
</feature>
<feature type="region of interest" description="Disordered" evidence="9">
    <location>
        <begin position="615"/>
        <end position="682"/>
    </location>
</feature>
<dbReference type="EMBL" id="LHPG02000002">
    <property type="protein sequence ID" value="PRW60577.1"/>
    <property type="molecule type" value="Genomic_DNA"/>
</dbReference>
<dbReference type="InterPro" id="IPR001650">
    <property type="entry name" value="Helicase_C-like"/>
</dbReference>
<feature type="compositionally biased region" description="Gly residues" evidence="9">
    <location>
        <begin position="721"/>
        <end position="732"/>
    </location>
</feature>
<keyword evidence="14" id="KW-1185">Reference proteome</keyword>
<evidence type="ECO:0000256" key="8">
    <source>
        <dbReference type="PROSITE-ProRule" id="PRU00146"/>
    </source>
</evidence>
<keyword evidence="1" id="KW-0479">Metal-binding</keyword>
<feature type="domain" description="PHD-type" evidence="10">
    <location>
        <begin position="1447"/>
        <end position="1493"/>
    </location>
</feature>
<evidence type="ECO:0000256" key="6">
    <source>
        <dbReference type="ARBA" id="ARBA00022833"/>
    </source>
</evidence>
<dbReference type="Proteomes" id="UP000239899">
    <property type="component" value="Unassembled WGS sequence"/>
</dbReference>
<dbReference type="PANTHER" id="PTHR14025:SF20">
    <property type="entry name" value="FANCONI ANEMIA GROUP M PROTEIN"/>
    <property type="match status" value="1"/>
</dbReference>
<feature type="region of interest" description="Disordered" evidence="9">
    <location>
        <begin position="968"/>
        <end position="1401"/>
    </location>
</feature>
<feature type="compositionally biased region" description="Pro residues" evidence="9">
    <location>
        <begin position="907"/>
        <end position="922"/>
    </location>
</feature>
<dbReference type="InterPro" id="IPR014001">
    <property type="entry name" value="Helicase_ATP-bd"/>
</dbReference>
<feature type="compositionally biased region" description="Gly residues" evidence="9">
    <location>
        <begin position="637"/>
        <end position="652"/>
    </location>
</feature>
<evidence type="ECO:0000256" key="7">
    <source>
        <dbReference type="ARBA" id="ARBA00022840"/>
    </source>
</evidence>
<accession>A0A2P6U2N5</accession>
<evidence type="ECO:0000256" key="4">
    <source>
        <dbReference type="ARBA" id="ARBA00022801"/>
    </source>
</evidence>
<dbReference type="GO" id="GO:0043138">
    <property type="term" value="F:3'-5' DNA helicase activity"/>
    <property type="evidence" value="ECO:0007669"/>
    <property type="project" value="TreeGrafter"/>
</dbReference>
<dbReference type="GO" id="GO:0009378">
    <property type="term" value="F:four-way junction helicase activity"/>
    <property type="evidence" value="ECO:0007669"/>
    <property type="project" value="TreeGrafter"/>
</dbReference>
<dbReference type="InterPro" id="IPR027417">
    <property type="entry name" value="P-loop_NTPase"/>
</dbReference>
<proteinExistence type="predicted"/>
<keyword evidence="2" id="KW-0547">Nucleotide-binding</keyword>
<dbReference type="InterPro" id="IPR011011">
    <property type="entry name" value="Znf_FYVE_PHD"/>
</dbReference>
<dbReference type="STRING" id="3076.A0A2P6U2N5"/>
<dbReference type="PROSITE" id="PS51192">
    <property type="entry name" value="HELICASE_ATP_BIND_1"/>
    <property type="match status" value="1"/>
</dbReference>
<dbReference type="GO" id="GO:0008270">
    <property type="term" value="F:zinc ion binding"/>
    <property type="evidence" value="ECO:0007669"/>
    <property type="project" value="UniProtKB-KW"/>
</dbReference>
<dbReference type="GO" id="GO:0016787">
    <property type="term" value="F:hydrolase activity"/>
    <property type="evidence" value="ECO:0007669"/>
    <property type="project" value="UniProtKB-KW"/>
</dbReference>
<feature type="compositionally biased region" description="Low complexity" evidence="9">
    <location>
        <begin position="1047"/>
        <end position="1087"/>
    </location>
</feature>
<dbReference type="InterPro" id="IPR019786">
    <property type="entry name" value="Zinc_finger_PHD-type_CS"/>
</dbReference>
<dbReference type="GO" id="GO:0005524">
    <property type="term" value="F:ATP binding"/>
    <property type="evidence" value="ECO:0007669"/>
    <property type="project" value="UniProtKB-KW"/>
</dbReference>
<dbReference type="SMART" id="SM00490">
    <property type="entry name" value="HELICc"/>
    <property type="match status" value="1"/>
</dbReference>
<protein>
    <submittedName>
        <fullName evidence="13">Fanconi anemia group M isoform X3</fullName>
    </submittedName>
</protein>
<feature type="compositionally biased region" description="Low complexity" evidence="9">
    <location>
        <begin position="1017"/>
        <end position="1039"/>
    </location>
</feature>
<evidence type="ECO:0000256" key="1">
    <source>
        <dbReference type="ARBA" id="ARBA00022723"/>
    </source>
</evidence>
<feature type="compositionally biased region" description="Basic and acidic residues" evidence="9">
    <location>
        <begin position="1289"/>
        <end position="1300"/>
    </location>
</feature>
<dbReference type="InterPro" id="IPR013083">
    <property type="entry name" value="Znf_RING/FYVE/PHD"/>
</dbReference>
<feature type="region of interest" description="Disordered" evidence="9">
    <location>
        <begin position="1493"/>
        <end position="1584"/>
    </location>
</feature>
<evidence type="ECO:0000259" key="11">
    <source>
        <dbReference type="PROSITE" id="PS51192"/>
    </source>
</evidence>
<evidence type="ECO:0000256" key="3">
    <source>
        <dbReference type="ARBA" id="ARBA00022771"/>
    </source>
</evidence>
<dbReference type="PROSITE" id="PS01359">
    <property type="entry name" value="ZF_PHD_1"/>
    <property type="match status" value="1"/>
</dbReference>
<dbReference type="SMART" id="SM00487">
    <property type="entry name" value="DEXDc"/>
    <property type="match status" value="1"/>
</dbReference>
<feature type="compositionally biased region" description="Basic residues" evidence="9">
    <location>
        <begin position="737"/>
        <end position="747"/>
    </location>
</feature>
<feature type="compositionally biased region" description="Gly residues" evidence="9">
    <location>
        <begin position="1567"/>
        <end position="1577"/>
    </location>
</feature>
<dbReference type="Gene3D" id="3.30.40.10">
    <property type="entry name" value="Zinc/RING finger domain, C3HC4 (zinc finger)"/>
    <property type="match status" value="1"/>
</dbReference>
<feature type="domain" description="Helicase C-terminal" evidence="12">
    <location>
        <begin position="435"/>
        <end position="599"/>
    </location>
</feature>
<feature type="compositionally biased region" description="Low complexity" evidence="9">
    <location>
        <begin position="760"/>
        <end position="779"/>
    </location>
</feature>
<feature type="compositionally biased region" description="Low complexity" evidence="9">
    <location>
        <begin position="1524"/>
        <end position="1566"/>
    </location>
</feature>
<feature type="region of interest" description="Disordered" evidence="9">
    <location>
        <begin position="715"/>
        <end position="840"/>
    </location>
</feature>
<feature type="domain" description="Helicase ATP-binding" evidence="11">
    <location>
        <begin position="105"/>
        <end position="275"/>
    </location>
</feature>
<dbReference type="InterPro" id="IPR019787">
    <property type="entry name" value="Znf_PHD-finger"/>
</dbReference>
<reference evidence="13 14" key="1">
    <citation type="journal article" date="2018" name="Plant J.">
        <title>Genome sequences of Chlorella sorokiniana UTEX 1602 and Micractinium conductrix SAG 241.80: implications to maltose excretion by a green alga.</title>
        <authorList>
            <person name="Arriola M.B."/>
            <person name="Velmurugan N."/>
            <person name="Zhang Y."/>
            <person name="Plunkett M.H."/>
            <person name="Hondzo H."/>
            <person name="Barney B.M."/>
        </authorList>
    </citation>
    <scope>NUCLEOTIDE SEQUENCE [LARGE SCALE GENOMIC DNA]</scope>
    <source>
        <strain evidence="14">UTEX 1602</strain>
    </source>
</reference>
<feature type="compositionally biased region" description="Low complexity" evidence="9">
    <location>
        <begin position="10"/>
        <end position="40"/>
    </location>
</feature>
<dbReference type="Pfam" id="PF00271">
    <property type="entry name" value="Helicase_C"/>
    <property type="match status" value="1"/>
</dbReference>
<feature type="region of interest" description="Disordered" evidence="9">
    <location>
        <begin position="878"/>
        <end position="926"/>
    </location>
</feature>
<dbReference type="InterPro" id="IPR001965">
    <property type="entry name" value="Znf_PHD"/>
</dbReference>
<feature type="compositionally biased region" description="Low complexity" evidence="9">
    <location>
        <begin position="1191"/>
        <end position="1218"/>
    </location>
</feature>
<dbReference type="PANTHER" id="PTHR14025">
    <property type="entry name" value="FANCONI ANEMIA GROUP M FANCM FAMILY MEMBER"/>
    <property type="match status" value="1"/>
</dbReference>
<feature type="region of interest" description="Disordered" evidence="9">
    <location>
        <begin position="1"/>
        <end position="72"/>
    </location>
</feature>
<feature type="compositionally biased region" description="Basic and acidic residues" evidence="9">
    <location>
        <begin position="1137"/>
        <end position="1146"/>
    </location>
</feature>
<dbReference type="PROSITE" id="PS51194">
    <property type="entry name" value="HELICASE_CTER"/>
    <property type="match status" value="1"/>
</dbReference>
<organism evidence="13 14">
    <name type="scientific">Chlorella sorokiniana</name>
    <name type="common">Freshwater green alga</name>
    <dbReference type="NCBI Taxonomy" id="3076"/>
    <lineage>
        <taxon>Eukaryota</taxon>
        <taxon>Viridiplantae</taxon>
        <taxon>Chlorophyta</taxon>
        <taxon>core chlorophytes</taxon>
        <taxon>Trebouxiophyceae</taxon>
        <taxon>Chlorellales</taxon>
        <taxon>Chlorellaceae</taxon>
        <taxon>Chlorella clade</taxon>
        <taxon>Chlorella</taxon>
    </lineage>
</organism>
<feature type="compositionally biased region" description="Acidic residues" evidence="9">
    <location>
        <begin position="1314"/>
        <end position="1334"/>
    </location>
</feature>
<dbReference type="SUPFAM" id="SSF57903">
    <property type="entry name" value="FYVE/PHD zinc finger"/>
    <property type="match status" value="1"/>
</dbReference>
<feature type="compositionally biased region" description="Gly residues" evidence="9">
    <location>
        <begin position="41"/>
        <end position="52"/>
    </location>
</feature>
<feature type="compositionally biased region" description="Polar residues" evidence="9">
    <location>
        <begin position="1124"/>
        <end position="1136"/>
    </location>
</feature>
<evidence type="ECO:0000259" key="12">
    <source>
        <dbReference type="PROSITE" id="PS51194"/>
    </source>
</evidence>
<feature type="compositionally biased region" description="Pro residues" evidence="9">
    <location>
        <begin position="809"/>
        <end position="825"/>
    </location>
</feature>
<evidence type="ECO:0000256" key="2">
    <source>
        <dbReference type="ARBA" id="ARBA00022741"/>
    </source>
</evidence>
<keyword evidence="7" id="KW-0067">ATP-binding</keyword>
<comment type="caution">
    <text evidence="13">The sequence shown here is derived from an EMBL/GenBank/DDBJ whole genome shotgun (WGS) entry which is preliminary data.</text>
</comment>
<evidence type="ECO:0000256" key="9">
    <source>
        <dbReference type="SAM" id="MobiDB-lite"/>
    </source>
</evidence>
<feature type="compositionally biased region" description="Low complexity" evidence="9">
    <location>
        <begin position="826"/>
        <end position="840"/>
    </location>
</feature>
<feature type="compositionally biased region" description="Low complexity" evidence="9">
    <location>
        <begin position="1369"/>
        <end position="1388"/>
    </location>
</feature>
<dbReference type="OrthoDB" id="6513042at2759"/>
<dbReference type="SMART" id="SM00249">
    <property type="entry name" value="PHD"/>
    <property type="match status" value="1"/>
</dbReference>
<gene>
    <name evidence="13" type="ORF">C2E21_1215</name>
</gene>
<dbReference type="GO" id="GO:0000400">
    <property type="term" value="F:four-way junction DNA binding"/>
    <property type="evidence" value="ECO:0007669"/>
    <property type="project" value="TreeGrafter"/>
</dbReference>
<feature type="compositionally biased region" description="Basic residues" evidence="9">
    <location>
        <begin position="1497"/>
        <end position="1508"/>
    </location>
</feature>
<feature type="compositionally biased region" description="Low complexity" evidence="9">
    <location>
        <begin position="968"/>
        <end position="1003"/>
    </location>
</feature>
<sequence length="1584" mass="165582">MDSDDEELDLAALEALERQALAQRHGQPAPAPAQQHANAGGWPGRGGSGGSGASPFGGAEMGGEGAEGDLIPVNTTSGGIRLHRVSARHWVFPKGVSQREYQLACIQTALLTNTLVCLPTGLGKTLIAAVVMHNFARWFPEGKVVFVAPTKPLVAQQVDACHSFMGMSKAGFCELTGSINPEARKELWQGGIKRVFFCTPQTYWNDVKRGICPYDQVVCLVVDECHRATGNSEIVRAVTHMREARCKFRVLGLSATPGADGGKVQEVVTNLMVGAIEFRTEQDPDVARHTHPKDISVQVVHPSREAEQLRSQLLGLIRSALQPLLRDRVYTGNPNPDSVHHFTLMQARNAVSNSGRGGHNPYFTAFSQAMALVQVRDQLDQYGVGQALSYLNAKCSDGYMRALLSNSMFAHFRQTLESVVRNGSSSPKLAALVQTLRQHFQTLEAGGSGRAIVFTNYRDGVMGICEALKQHEPLITARAFIGQGAGGKSGAGMSQKEQKEVLQGFRSGAFNCLVATCIGEEGLDIPQVDLIVCYDATSSPTRSIQRMGRTGRHKEGRVVYILAAGREAEAYNKIEENTKALHRRLRNPRGFDMWERAPRMLPHAYEPQRMDVAVEHTPEKVPEPKASGRGRGRGSGKARGSGRGTSGRGGRGSARRRPSGRGAAAVIDSESDGERLDAGDGIEPAGAAAGAVGWQFEPVAEAAEEFEALMVAGGSEDAAAGGSGGKANGKAGGKAKASGRGKASKRGRAVEAVVLDGSCDGELPPAGGAAGPADEAAAAEADELWGGPGDFDADADMLPEDDALQPAAPGMPQPGSPQPASPALPPELLQQQQPAVQHQLLFPEASGTVLRWDRAGRLAIAPPPTLEALLAAVGTPAAAPNLSQSSGDPSEGADAPAPAAAGDAPAAPVPTPPPSQQQPVLPPLLAEDGLVLQRRTQAGGAVQQDLLRFDDPAAHRWAFLGAAGASPAGQQAVEPEADAAQPAAAAQAAAQPAPVPAAAAAGKKSGKASKPRKRKPAGAAAAVADAPPAGEAAEAAGVQPKKRKSAKAAADQAAAAAAAAAELPALLPAHQQHVVQPQEQPQWPAAGEAEELSLSQMPLAQRKQQHSPSPQPLSPQAGQPPGSATESLSQQPTQPRSPDDGGEGKENASQSQPEAPGEITYSQLPLAQRLQQRKGGCDGAAQQPAPPKRPPSQQAAADALQPPAEQLAAPAPQPQQQLVRRRSQVGSAERRRRQRQRQAAEEEEEEAAMAPSDASPEQQRLGHLAGGSAGAGDARAAQRRRQEQLQGAQERKQRKADARRRAASFLDVEAGLSGDDDSGDEIEEDDGFLAEFIDDATPASASEPPSTDGRAYRQPLPGGASPSPMAAFRLMQQRRAQREQQFQDTPGASGPPGGGQLGLRVAGGGGGWQLYQDGAAGYGDEEDEYDLEDSFLVNESDVVTEAPDSHDDRCAACGSDQGDLLLCDGCPAVYHPRCCGLRGVPSGDWFCPVCSDGRTPSHQRRAKQRRQLQRSTAKTGAGGGRSTGAGEAAGRQGGSRLARQQQQQQTPEGGSSGGQPQEDGWEDWGAAAGGSGGGGGDTPSWDLL</sequence>
<dbReference type="CDD" id="cd18801">
    <property type="entry name" value="SF2_C_FANCM_Hef"/>
    <property type="match status" value="1"/>
</dbReference>
<evidence type="ECO:0000256" key="5">
    <source>
        <dbReference type="ARBA" id="ARBA00022806"/>
    </source>
</evidence>
<dbReference type="GO" id="GO:0045003">
    <property type="term" value="P:double-strand break repair via synthesis-dependent strand annealing"/>
    <property type="evidence" value="ECO:0007669"/>
    <property type="project" value="TreeGrafter"/>
</dbReference>
<evidence type="ECO:0000313" key="14">
    <source>
        <dbReference type="Proteomes" id="UP000239899"/>
    </source>
</evidence>
<evidence type="ECO:0000313" key="13">
    <source>
        <dbReference type="EMBL" id="PRW60577.1"/>
    </source>
</evidence>
<keyword evidence="6" id="KW-0862">Zinc</keyword>
<dbReference type="Pfam" id="PF00270">
    <property type="entry name" value="DEAD"/>
    <property type="match status" value="1"/>
</dbReference>
<dbReference type="InterPro" id="IPR044749">
    <property type="entry name" value="FANCM_DEXDc"/>
</dbReference>
<evidence type="ECO:0000259" key="10">
    <source>
        <dbReference type="PROSITE" id="PS50016"/>
    </source>
</evidence>
<dbReference type="Pfam" id="PF00628">
    <property type="entry name" value="PHD"/>
    <property type="match status" value="1"/>
</dbReference>
<feature type="compositionally biased region" description="Gly residues" evidence="9">
    <location>
        <begin position="1390"/>
        <end position="1401"/>
    </location>
</feature>